<dbReference type="Proteomes" id="UP000507222">
    <property type="component" value="Unassembled WGS sequence"/>
</dbReference>
<protein>
    <submittedName>
        <fullName evidence="2">Uncharacterized protein</fullName>
    </submittedName>
</protein>
<reference evidence="4" key="1">
    <citation type="journal article" date="2020" name="Genome Biol.">
        <title>Gamete binning: chromosome-level and haplotype-resolved genome assembly enabled by high-throughput single-cell sequencing of gamete genomes.</title>
        <authorList>
            <person name="Campoy J.A."/>
            <person name="Sun H."/>
            <person name="Goel M."/>
            <person name="Jiao W.-B."/>
            <person name="Folz-Donahue K."/>
            <person name="Wang N."/>
            <person name="Rubio M."/>
            <person name="Liu C."/>
            <person name="Kukat C."/>
            <person name="Ruiz D."/>
            <person name="Huettel B."/>
            <person name="Schneeberger K."/>
        </authorList>
    </citation>
    <scope>NUCLEOTIDE SEQUENCE [LARGE SCALE GENOMIC DNA]</scope>
    <source>
        <strain evidence="4">cv. Rojo Pasion</strain>
    </source>
</reference>
<dbReference type="AlphaFoldDB" id="A0A6J5WH36"/>
<reference evidence="2 3" key="2">
    <citation type="submission" date="2020-05" db="EMBL/GenBank/DDBJ databases">
        <authorList>
            <person name="Campoy J."/>
            <person name="Schneeberger K."/>
            <person name="Spophaly S."/>
        </authorList>
    </citation>
    <scope>NUCLEOTIDE SEQUENCE [LARGE SCALE GENOMIC DNA]</scope>
    <source>
        <strain evidence="2">PruArmRojPasFocal</strain>
    </source>
</reference>
<dbReference type="EMBL" id="CAEKDK010000002">
    <property type="protein sequence ID" value="CAB4269016.1"/>
    <property type="molecule type" value="Genomic_DNA"/>
</dbReference>
<evidence type="ECO:0000313" key="3">
    <source>
        <dbReference type="Proteomes" id="UP000507222"/>
    </source>
</evidence>
<evidence type="ECO:0000313" key="1">
    <source>
        <dbReference type="EMBL" id="CAB4269016.1"/>
    </source>
</evidence>
<accession>A0A6J5WH36</accession>
<sequence length="62" mass="7236">MRSSMRRNLFKLPLYYRKLPISLQQLYKKLQPIEGHGVMGNLGQVYIRGQKLAVFEEILAIS</sequence>
<organism evidence="2 4">
    <name type="scientific">Prunus armeniaca</name>
    <name type="common">Apricot</name>
    <name type="synonym">Armeniaca vulgaris</name>
    <dbReference type="NCBI Taxonomy" id="36596"/>
    <lineage>
        <taxon>Eukaryota</taxon>
        <taxon>Viridiplantae</taxon>
        <taxon>Streptophyta</taxon>
        <taxon>Embryophyta</taxon>
        <taxon>Tracheophyta</taxon>
        <taxon>Spermatophyta</taxon>
        <taxon>Magnoliopsida</taxon>
        <taxon>eudicotyledons</taxon>
        <taxon>Gunneridae</taxon>
        <taxon>Pentapetalae</taxon>
        <taxon>rosids</taxon>
        <taxon>fabids</taxon>
        <taxon>Rosales</taxon>
        <taxon>Rosaceae</taxon>
        <taxon>Amygdaloideae</taxon>
        <taxon>Amygdaleae</taxon>
        <taxon>Prunus</taxon>
    </lineage>
</organism>
<evidence type="ECO:0000313" key="2">
    <source>
        <dbReference type="EMBL" id="CAB4299395.1"/>
    </source>
</evidence>
<keyword evidence="4" id="KW-1185">Reference proteome</keyword>
<proteinExistence type="predicted"/>
<dbReference type="EMBL" id="CAEKKB010000002">
    <property type="protein sequence ID" value="CAB4299395.1"/>
    <property type="molecule type" value="Genomic_DNA"/>
</dbReference>
<dbReference type="Proteomes" id="UP000507245">
    <property type="component" value="Unassembled WGS sequence"/>
</dbReference>
<name>A0A6J5WH36_PRUAR</name>
<gene>
    <name evidence="1" type="ORF">CURHAP_LOCUS13969</name>
    <name evidence="2" type="ORF">ORAREDHAP_LOCUS13527</name>
</gene>
<evidence type="ECO:0000313" key="4">
    <source>
        <dbReference type="Proteomes" id="UP000507245"/>
    </source>
</evidence>